<feature type="domain" description="Amine oxidase" evidence="2">
    <location>
        <begin position="16"/>
        <end position="442"/>
    </location>
</feature>
<dbReference type="KEGG" id="knv:Pan216_51630"/>
<dbReference type="GO" id="GO:0005829">
    <property type="term" value="C:cytosol"/>
    <property type="evidence" value="ECO:0007669"/>
    <property type="project" value="TreeGrafter"/>
</dbReference>
<dbReference type="OrthoDB" id="9767561at2"/>
<dbReference type="NCBIfam" id="NF005546">
    <property type="entry name" value="PRK07208.1-2"/>
    <property type="match status" value="1"/>
</dbReference>
<dbReference type="GO" id="GO:0008767">
    <property type="term" value="F:UDP-galactopyranose mutase activity"/>
    <property type="evidence" value="ECO:0007669"/>
    <property type="project" value="TreeGrafter"/>
</dbReference>
<sequence length="590" mass="67828">MSNPPKTAIIIGAGPAGLTAAYELLTRTSIKPIVLESSDHLGGIARTINYKGNRIDIGGHRFFSKSDRVMDWWLRMLPLEELEADRQTLSYQRQRREIDSLGQGPDPRDVDRVMLLRQRRSRIYFLRRFFDYPISLTVNTLRQLGPARTIAIGLSYLRAMLFPIRDEKNLEEFFINRFGRRLYETFFKSYTEKVWGRPCREISAEWGAQRIKGLSIVKAILDAVKRPFRGNQSISQKSTETSLIERFLYPKLGPGQMWEEVAQRVINLGGEIHMLHDVHELEESDGRVRAVIAHDKPEGASRRFEGDYVFSTMPMKHLVRALGDEVPEAIKEIGEGLVYRDFITVGLLVNKMKIHEEGPNGSKLIRDNWIYIQEPDVQVGRLQIFNNWSPYLVADPEKVWLGLEYFCDEADDLWKLPDDELIALAKAELAHLDIIDRAEVVDATVIRVPKTYPAYFGTYDRIDELRDYLDRLENLFLVGRNGMHRYNNQDHSMLTAMVAVDNIVVGRTDKRNIWEVNTEREYHEQRQPNSTIGPRRGHLPPTLTESATMEAEQIRSGELPHSGYRQGESDDIGAQAGREDTERELTTSVS</sequence>
<dbReference type="GO" id="GO:0050660">
    <property type="term" value="F:flavin adenine dinucleotide binding"/>
    <property type="evidence" value="ECO:0007669"/>
    <property type="project" value="TreeGrafter"/>
</dbReference>
<dbReference type="SUPFAM" id="SSF51905">
    <property type="entry name" value="FAD/NAD(P)-binding domain"/>
    <property type="match status" value="1"/>
</dbReference>
<reference evidence="3 4" key="1">
    <citation type="submission" date="2019-02" db="EMBL/GenBank/DDBJ databases">
        <title>Deep-cultivation of Planctomycetes and their phenomic and genomic characterization uncovers novel biology.</title>
        <authorList>
            <person name="Wiegand S."/>
            <person name="Jogler M."/>
            <person name="Boedeker C."/>
            <person name="Pinto D."/>
            <person name="Vollmers J."/>
            <person name="Rivas-Marin E."/>
            <person name="Kohn T."/>
            <person name="Peeters S.H."/>
            <person name="Heuer A."/>
            <person name="Rast P."/>
            <person name="Oberbeckmann S."/>
            <person name="Bunk B."/>
            <person name="Jeske O."/>
            <person name="Meyerdierks A."/>
            <person name="Storesund J.E."/>
            <person name="Kallscheuer N."/>
            <person name="Luecker S."/>
            <person name="Lage O.M."/>
            <person name="Pohl T."/>
            <person name="Merkel B.J."/>
            <person name="Hornburger P."/>
            <person name="Mueller R.-W."/>
            <person name="Bruemmer F."/>
            <person name="Labrenz M."/>
            <person name="Spormann A.M."/>
            <person name="Op den Camp H."/>
            <person name="Overmann J."/>
            <person name="Amann R."/>
            <person name="Jetten M.S.M."/>
            <person name="Mascher T."/>
            <person name="Medema M.H."/>
            <person name="Devos D.P."/>
            <person name="Kaster A.-K."/>
            <person name="Ovreas L."/>
            <person name="Rohde M."/>
            <person name="Galperin M.Y."/>
            <person name="Jogler C."/>
        </authorList>
    </citation>
    <scope>NUCLEOTIDE SEQUENCE [LARGE SCALE GENOMIC DNA]</scope>
    <source>
        <strain evidence="3 4">Pan216</strain>
    </source>
</reference>
<dbReference type="NCBIfam" id="NF005548">
    <property type="entry name" value="PRK07208.1-4"/>
    <property type="match status" value="1"/>
</dbReference>
<evidence type="ECO:0000256" key="1">
    <source>
        <dbReference type="SAM" id="MobiDB-lite"/>
    </source>
</evidence>
<organism evidence="3 4">
    <name type="scientific">Kolteria novifilia</name>
    <dbReference type="NCBI Taxonomy" id="2527975"/>
    <lineage>
        <taxon>Bacteria</taxon>
        <taxon>Pseudomonadati</taxon>
        <taxon>Planctomycetota</taxon>
        <taxon>Planctomycetia</taxon>
        <taxon>Kolteriales</taxon>
        <taxon>Kolteriaceae</taxon>
        <taxon>Kolteria</taxon>
    </lineage>
</organism>
<dbReference type="Proteomes" id="UP000317093">
    <property type="component" value="Chromosome"/>
</dbReference>
<dbReference type="Gene3D" id="3.50.50.60">
    <property type="entry name" value="FAD/NAD(P)-binding domain"/>
    <property type="match status" value="1"/>
</dbReference>
<dbReference type="Pfam" id="PF01593">
    <property type="entry name" value="Amino_oxidase"/>
    <property type="match status" value="1"/>
</dbReference>
<dbReference type="InterPro" id="IPR002937">
    <property type="entry name" value="Amino_oxidase"/>
</dbReference>
<protein>
    <recommendedName>
        <fullName evidence="2">Amine oxidase domain-containing protein</fullName>
    </recommendedName>
</protein>
<feature type="region of interest" description="Disordered" evidence="1">
    <location>
        <begin position="518"/>
        <end position="590"/>
    </location>
</feature>
<dbReference type="RefSeq" id="WP_145262359.1">
    <property type="nucleotide sequence ID" value="NZ_CP036279.1"/>
</dbReference>
<feature type="compositionally biased region" description="Basic and acidic residues" evidence="1">
    <location>
        <begin position="577"/>
        <end position="590"/>
    </location>
</feature>
<accession>A0A518BBA6</accession>
<keyword evidence="4" id="KW-1185">Reference proteome</keyword>
<evidence type="ECO:0000313" key="4">
    <source>
        <dbReference type="Proteomes" id="UP000317093"/>
    </source>
</evidence>
<dbReference type="NCBIfam" id="NF005549">
    <property type="entry name" value="PRK07208.1-5"/>
    <property type="match status" value="1"/>
</dbReference>
<dbReference type="AlphaFoldDB" id="A0A518BBA6"/>
<gene>
    <name evidence="3" type="ORF">Pan216_51630</name>
</gene>
<evidence type="ECO:0000313" key="3">
    <source>
        <dbReference type="EMBL" id="QDU64274.1"/>
    </source>
</evidence>
<dbReference type="PANTHER" id="PTHR21197">
    <property type="entry name" value="UDP-GALACTOPYRANOSE MUTASE"/>
    <property type="match status" value="1"/>
</dbReference>
<evidence type="ECO:0000259" key="2">
    <source>
        <dbReference type="Pfam" id="PF01593"/>
    </source>
</evidence>
<dbReference type="GO" id="GO:0016491">
    <property type="term" value="F:oxidoreductase activity"/>
    <property type="evidence" value="ECO:0007669"/>
    <property type="project" value="InterPro"/>
</dbReference>
<name>A0A518BBA6_9BACT</name>
<proteinExistence type="predicted"/>
<dbReference type="EMBL" id="CP036279">
    <property type="protein sequence ID" value="QDU64274.1"/>
    <property type="molecule type" value="Genomic_DNA"/>
</dbReference>
<dbReference type="PANTHER" id="PTHR21197:SF0">
    <property type="entry name" value="UDP-GALACTOPYRANOSE MUTASE"/>
    <property type="match status" value="1"/>
</dbReference>
<dbReference type="InterPro" id="IPR036188">
    <property type="entry name" value="FAD/NAD-bd_sf"/>
</dbReference>